<dbReference type="PROSITE" id="PS50893">
    <property type="entry name" value="ABC_TRANSPORTER_2"/>
    <property type="match status" value="1"/>
</dbReference>
<dbReference type="Proteomes" id="UP000244932">
    <property type="component" value="Unassembled WGS sequence"/>
</dbReference>
<dbReference type="GO" id="GO:0005524">
    <property type="term" value="F:ATP binding"/>
    <property type="evidence" value="ECO:0007669"/>
    <property type="project" value="UniProtKB-KW"/>
</dbReference>
<evidence type="ECO:0000256" key="6">
    <source>
        <dbReference type="ARBA" id="ARBA00022741"/>
    </source>
</evidence>
<dbReference type="FunFam" id="3.40.50.300:FF:000127">
    <property type="entry name" value="Ribose import ATP-binding protein RbsA"/>
    <property type="match status" value="1"/>
</dbReference>
<evidence type="ECO:0000256" key="5">
    <source>
        <dbReference type="ARBA" id="ARBA00022737"/>
    </source>
</evidence>
<evidence type="ECO:0000313" key="11">
    <source>
        <dbReference type="EMBL" id="SPF30911.1"/>
    </source>
</evidence>
<reference evidence="11 12" key="1">
    <citation type="submission" date="2018-03" db="EMBL/GenBank/DDBJ databases">
        <authorList>
            <person name="Keele B.F."/>
        </authorList>
    </citation>
    <scope>NUCLEOTIDE SEQUENCE [LARGE SCALE GENOMIC DNA]</scope>
    <source>
        <strain evidence="11 12">CeCT 8812</strain>
    </source>
</reference>
<gene>
    <name evidence="11" type="primary">rbsA_3</name>
    <name evidence="11" type="ORF">POI8812_03256</name>
</gene>
<sequence length="251" mass="26920">MNTGTPLVEMNNMSIAFGGVQAVDDVSVNLYPGEVVGLLGHNGAGKSTLIKILSGAYKADSGEIKVNGTPVTINSPRDARANNIETIYQTLALADNLDAASNLFLGREITNAFGMVNDDAMEAETRKIMARLNPNFKKFGSPVSALSGGQRQSVAIARAVYFNAKILIMDEPTAALGVHETQMVAELIEELKKQGIGIFLISHDIQDVFKLCDRVSVMKNGQLVGTERVEDVTEDDVLGMIILGKQPQRAA</sequence>
<evidence type="ECO:0000256" key="7">
    <source>
        <dbReference type="ARBA" id="ARBA00022840"/>
    </source>
</evidence>
<evidence type="ECO:0000313" key="12">
    <source>
        <dbReference type="Proteomes" id="UP000244932"/>
    </source>
</evidence>
<dbReference type="EMBL" id="OMKW01000004">
    <property type="protein sequence ID" value="SPF30911.1"/>
    <property type="molecule type" value="Genomic_DNA"/>
</dbReference>
<evidence type="ECO:0000256" key="8">
    <source>
        <dbReference type="ARBA" id="ARBA00022967"/>
    </source>
</evidence>
<dbReference type="Pfam" id="PF00005">
    <property type="entry name" value="ABC_tran"/>
    <property type="match status" value="1"/>
</dbReference>
<keyword evidence="12" id="KW-1185">Reference proteome</keyword>
<evidence type="ECO:0000256" key="9">
    <source>
        <dbReference type="ARBA" id="ARBA00023136"/>
    </source>
</evidence>
<feature type="domain" description="ABC transporter" evidence="10">
    <location>
        <begin position="8"/>
        <end position="245"/>
    </location>
</feature>
<dbReference type="SMART" id="SM00382">
    <property type="entry name" value="AAA"/>
    <property type="match status" value="1"/>
</dbReference>
<keyword evidence="5" id="KW-0677">Repeat</keyword>
<name>A0A2R8AF98_9RHOB</name>
<keyword evidence="2" id="KW-0813">Transport</keyword>
<evidence type="ECO:0000256" key="4">
    <source>
        <dbReference type="ARBA" id="ARBA00022597"/>
    </source>
</evidence>
<dbReference type="Gene3D" id="3.40.50.300">
    <property type="entry name" value="P-loop containing nucleotide triphosphate hydrolases"/>
    <property type="match status" value="1"/>
</dbReference>
<dbReference type="AlphaFoldDB" id="A0A2R8AF98"/>
<dbReference type="CDD" id="cd03216">
    <property type="entry name" value="ABC_Carb_Monos_I"/>
    <property type="match status" value="1"/>
</dbReference>
<dbReference type="EC" id="3.6.3.17" evidence="11"/>
<dbReference type="GO" id="GO:0016887">
    <property type="term" value="F:ATP hydrolysis activity"/>
    <property type="evidence" value="ECO:0007669"/>
    <property type="project" value="InterPro"/>
</dbReference>
<dbReference type="RefSeq" id="WP_211310417.1">
    <property type="nucleotide sequence ID" value="NZ_OMKW01000004.1"/>
</dbReference>
<evidence type="ECO:0000259" key="10">
    <source>
        <dbReference type="PROSITE" id="PS50893"/>
    </source>
</evidence>
<dbReference type="InterPro" id="IPR027417">
    <property type="entry name" value="P-loop_NTPase"/>
</dbReference>
<dbReference type="PANTHER" id="PTHR43790">
    <property type="entry name" value="CARBOHYDRATE TRANSPORT ATP-BINDING PROTEIN MG119-RELATED"/>
    <property type="match status" value="1"/>
</dbReference>
<keyword evidence="3" id="KW-1003">Cell membrane</keyword>
<evidence type="ECO:0000256" key="3">
    <source>
        <dbReference type="ARBA" id="ARBA00022475"/>
    </source>
</evidence>
<dbReference type="InterPro" id="IPR003439">
    <property type="entry name" value="ABC_transporter-like_ATP-bd"/>
</dbReference>
<dbReference type="PANTHER" id="PTHR43790:SF9">
    <property type="entry name" value="GALACTOFURANOSE TRANSPORTER ATP-BINDING PROTEIN YTFR"/>
    <property type="match status" value="1"/>
</dbReference>
<keyword evidence="7 11" id="KW-0067">ATP-binding</keyword>
<keyword evidence="4" id="KW-0762">Sugar transport</keyword>
<comment type="subcellular location">
    <subcellularLocation>
        <location evidence="1">Cell membrane</location>
        <topology evidence="1">Peripheral membrane protein</topology>
    </subcellularLocation>
</comment>
<evidence type="ECO:0000256" key="1">
    <source>
        <dbReference type="ARBA" id="ARBA00004202"/>
    </source>
</evidence>
<dbReference type="SUPFAM" id="SSF52540">
    <property type="entry name" value="P-loop containing nucleoside triphosphate hydrolases"/>
    <property type="match status" value="1"/>
</dbReference>
<accession>A0A2R8AF98</accession>
<keyword evidence="9" id="KW-0472">Membrane</keyword>
<protein>
    <submittedName>
        <fullName evidence="11">Ribose import ATP-binding protein RbsA</fullName>
        <ecNumber evidence="11">3.6.3.17</ecNumber>
    </submittedName>
</protein>
<keyword evidence="6" id="KW-0547">Nucleotide-binding</keyword>
<dbReference type="InterPro" id="IPR003593">
    <property type="entry name" value="AAA+_ATPase"/>
</dbReference>
<dbReference type="InterPro" id="IPR050107">
    <property type="entry name" value="ABC_carbohydrate_import_ATPase"/>
</dbReference>
<keyword evidence="11" id="KW-0378">Hydrolase</keyword>
<proteinExistence type="predicted"/>
<organism evidence="11 12">
    <name type="scientific">Pontivivens insulae</name>
    <dbReference type="NCBI Taxonomy" id="1639689"/>
    <lineage>
        <taxon>Bacteria</taxon>
        <taxon>Pseudomonadati</taxon>
        <taxon>Pseudomonadota</taxon>
        <taxon>Alphaproteobacteria</taxon>
        <taxon>Rhodobacterales</taxon>
        <taxon>Paracoccaceae</taxon>
        <taxon>Pontivivens</taxon>
    </lineage>
</organism>
<evidence type="ECO:0000256" key="2">
    <source>
        <dbReference type="ARBA" id="ARBA00022448"/>
    </source>
</evidence>
<keyword evidence="8" id="KW-1278">Translocase</keyword>
<dbReference type="GO" id="GO:0005886">
    <property type="term" value="C:plasma membrane"/>
    <property type="evidence" value="ECO:0007669"/>
    <property type="project" value="UniProtKB-SubCell"/>
</dbReference>